<dbReference type="InterPro" id="IPR002539">
    <property type="entry name" value="MaoC-like_dom"/>
</dbReference>
<dbReference type="Pfam" id="PF01575">
    <property type="entry name" value="MaoC_dehydratas"/>
    <property type="match status" value="1"/>
</dbReference>
<dbReference type="SMR" id="A0A1I7RTX3"/>
<feature type="domain" description="Peroxisomal multifunctional enzyme type 2-like N-terminal" evidence="3">
    <location>
        <begin position="44"/>
        <end position="157"/>
    </location>
</feature>
<dbReference type="EMBL" id="CAJFDI010000006">
    <property type="protein sequence ID" value="CAD5235631.1"/>
    <property type="molecule type" value="Genomic_DNA"/>
</dbReference>
<dbReference type="OrthoDB" id="3592703at2759"/>
<dbReference type="Proteomes" id="UP000582659">
    <property type="component" value="Unassembled WGS sequence"/>
</dbReference>
<evidence type="ECO:0000259" key="3">
    <source>
        <dbReference type="Pfam" id="PF22622"/>
    </source>
</evidence>
<reference evidence="8" key="1">
    <citation type="submission" date="2016-11" db="UniProtKB">
        <authorList>
            <consortium name="WormBaseParasite"/>
        </authorList>
    </citation>
    <scope>IDENTIFICATION</scope>
</reference>
<gene>
    <name evidence="4" type="ORF">BXYJ_LOCUS15722</name>
</gene>
<sequence length="316" mass="35401">MSKFRSSHLPARKTAVAEPSEPKKHPVDVVKAKSYKPPATIKTVTFKDVITYALAVGATPENGLQYIFEKDPNFQVLPTYIARHAAVFSLDKTPGVEWDLFKILHAEQYIEVFKPIPAECRIRTEWKVSEVIDKVKAAIVVREVTMYDADTNEKLSHGIYNIIHLGAGGFNGQKISVVDVPCIAVPKEQPDLVFEEKTTNTTAALYRIASDDLNYVHIEPGFGKPMGLDRPILHGLCVLGMVSRLVIDNFGKKDVRSFKAIKARFTATAYVGETLVIEFWKRKDRVHFQVRVKETGKLNISNAFVDLHPAPTQSKL</sequence>
<dbReference type="WBParaSite" id="BXY_0417900.1">
    <property type="protein sequence ID" value="BXY_0417900.1"/>
    <property type="gene ID" value="BXY_0417900"/>
</dbReference>
<keyword evidence="7" id="KW-1185">Reference proteome</keyword>
<dbReference type="eggNOG" id="KOG1206">
    <property type="taxonomic scope" value="Eukaryota"/>
</dbReference>
<dbReference type="GO" id="GO:0018812">
    <property type="term" value="F:3-hydroxyacyl-CoA dehydratase activity"/>
    <property type="evidence" value="ECO:0007669"/>
    <property type="project" value="UniProtKB-ARBA"/>
</dbReference>
<evidence type="ECO:0000313" key="7">
    <source>
        <dbReference type="Proteomes" id="UP000659654"/>
    </source>
</evidence>
<dbReference type="Proteomes" id="UP000095284">
    <property type="component" value="Unplaced"/>
</dbReference>
<evidence type="ECO:0000313" key="5">
    <source>
        <dbReference type="EMBL" id="CAG9132123.1"/>
    </source>
</evidence>
<dbReference type="AlphaFoldDB" id="A0A1I7RTX3"/>
<dbReference type="PANTHER" id="PTHR13078:SF56">
    <property type="entry name" value="PEROXISOMAL MULTIFUNCTIONAL ENZYME TYPE 2"/>
    <property type="match status" value="1"/>
</dbReference>
<dbReference type="GO" id="GO:0044594">
    <property type="term" value="F:17-beta-hydroxysteroid dehydrogenase (NAD+) activity"/>
    <property type="evidence" value="ECO:0007669"/>
    <property type="project" value="TreeGrafter"/>
</dbReference>
<organism evidence="6 8">
    <name type="scientific">Bursaphelenchus xylophilus</name>
    <name type="common">Pinewood nematode worm</name>
    <name type="synonym">Aphelenchoides xylophilus</name>
    <dbReference type="NCBI Taxonomy" id="6326"/>
    <lineage>
        <taxon>Eukaryota</taxon>
        <taxon>Metazoa</taxon>
        <taxon>Ecdysozoa</taxon>
        <taxon>Nematoda</taxon>
        <taxon>Chromadorea</taxon>
        <taxon>Rhabditida</taxon>
        <taxon>Tylenchina</taxon>
        <taxon>Tylenchomorpha</taxon>
        <taxon>Aphelenchoidea</taxon>
        <taxon>Aphelenchoididae</taxon>
        <taxon>Bursaphelenchus</taxon>
    </lineage>
</organism>
<dbReference type="Pfam" id="PF22622">
    <property type="entry name" value="MFE-2_hydrat-2_N"/>
    <property type="match status" value="1"/>
</dbReference>
<evidence type="ECO:0000313" key="8">
    <source>
        <dbReference type="WBParaSite" id="BXY_0417900.1"/>
    </source>
</evidence>
<dbReference type="GO" id="GO:0003857">
    <property type="term" value="F:(3S)-3-hydroxyacyl-CoA dehydrogenase (NAD+) activity"/>
    <property type="evidence" value="ECO:0007669"/>
    <property type="project" value="TreeGrafter"/>
</dbReference>
<dbReference type="Proteomes" id="UP000659654">
    <property type="component" value="Unassembled WGS sequence"/>
</dbReference>
<reference evidence="5" key="2">
    <citation type="submission" date="2020-08" db="EMBL/GenBank/DDBJ databases">
        <authorList>
            <person name="Kikuchi T."/>
        </authorList>
    </citation>
    <scope>NUCLEOTIDE SEQUENCE</scope>
    <source>
        <strain evidence="4">Ka4C1</strain>
    </source>
</reference>
<evidence type="ECO:0000313" key="4">
    <source>
        <dbReference type="EMBL" id="CAD5235631.1"/>
    </source>
</evidence>
<feature type="domain" description="MaoC-like" evidence="2">
    <location>
        <begin position="186"/>
        <end position="301"/>
    </location>
</feature>
<dbReference type="GO" id="GO:0006635">
    <property type="term" value="P:fatty acid beta-oxidation"/>
    <property type="evidence" value="ECO:0007669"/>
    <property type="project" value="TreeGrafter"/>
</dbReference>
<dbReference type="EMBL" id="CAJFCV020000006">
    <property type="protein sequence ID" value="CAG9132123.1"/>
    <property type="molecule type" value="Genomic_DNA"/>
</dbReference>
<evidence type="ECO:0000313" key="6">
    <source>
        <dbReference type="Proteomes" id="UP000095284"/>
    </source>
</evidence>
<name>A0A1I7RTX3_BURXY</name>
<evidence type="ECO:0000256" key="1">
    <source>
        <dbReference type="SAM" id="MobiDB-lite"/>
    </source>
</evidence>
<dbReference type="InterPro" id="IPR054357">
    <property type="entry name" value="MFE-2_N"/>
</dbReference>
<dbReference type="InterPro" id="IPR029069">
    <property type="entry name" value="HotDog_dom_sf"/>
</dbReference>
<dbReference type="SUPFAM" id="SSF54637">
    <property type="entry name" value="Thioesterase/thiol ester dehydrase-isomerase"/>
    <property type="match status" value="2"/>
</dbReference>
<dbReference type="PANTHER" id="PTHR13078">
    <property type="entry name" value="PEROXISOMAL MULTIFUNCTIONAL ENZYME TYPE 2-RELATED"/>
    <property type="match status" value="1"/>
</dbReference>
<protein>
    <submittedName>
        <fullName evidence="4">(pine wood nematode) hypothetical protein</fullName>
    </submittedName>
</protein>
<dbReference type="GO" id="GO:0005777">
    <property type="term" value="C:peroxisome"/>
    <property type="evidence" value="ECO:0007669"/>
    <property type="project" value="TreeGrafter"/>
</dbReference>
<evidence type="ECO:0000259" key="2">
    <source>
        <dbReference type="Pfam" id="PF01575"/>
    </source>
</evidence>
<proteinExistence type="predicted"/>
<accession>A0A1I7RTX3</accession>
<dbReference type="Gene3D" id="3.10.129.10">
    <property type="entry name" value="Hotdog Thioesterase"/>
    <property type="match status" value="2"/>
</dbReference>
<feature type="region of interest" description="Disordered" evidence="1">
    <location>
        <begin position="1"/>
        <end position="24"/>
    </location>
</feature>